<reference evidence="1" key="1">
    <citation type="journal article" date="2020" name="Stud. Mycol.">
        <title>101 Dothideomycetes genomes: a test case for predicting lifestyles and emergence of pathogens.</title>
        <authorList>
            <person name="Haridas S."/>
            <person name="Albert R."/>
            <person name="Binder M."/>
            <person name="Bloem J."/>
            <person name="Labutti K."/>
            <person name="Salamov A."/>
            <person name="Andreopoulos B."/>
            <person name="Baker S."/>
            <person name="Barry K."/>
            <person name="Bills G."/>
            <person name="Bluhm B."/>
            <person name="Cannon C."/>
            <person name="Castanera R."/>
            <person name="Culley D."/>
            <person name="Daum C."/>
            <person name="Ezra D."/>
            <person name="Gonzalez J."/>
            <person name="Henrissat B."/>
            <person name="Kuo A."/>
            <person name="Liang C."/>
            <person name="Lipzen A."/>
            <person name="Lutzoni F."/>
            <person name="Magnuson J."/>
            <person name="Mondo S."/>
            <person name="Nolan M."/>
            <person name="Ohm R."/>
            <person name="Pangilinan J."/>
            <person name="Park H.-J."/>
            <person name="Ramirez L."/>
            <person name="Alfaro M."/>
            <person name="Sun H."/>
            <person name="Tritt A."/>
            <person name="Yoshinaga Y."/>
            <person name="Zwiers L.-H."/>
            <person name="Turgeon B."/>
            <person name="Goodwin S."/>
            <person name="Spatafora J."/>
            <person name="Crous P."/>
            <person name="Grigoriev I."/>
        </authorList>
    </citation>
    <scope>NUCLEOTIDE SEQUENCE</scope>
    <source>
        <strain evidence="1">CBS 119925</strain>
    </source>
</reference>
<keyword evidence="2" id="KW-1185">Reference proteome</keyword>
<evidence type="ECO:0000313" key="2">
    <source>
        <dbReference type="Proteomes" id="UP000799440"/>
    </source>
</evidence>
<dbReference type="OrthoDB" id="3914127at2759"/>
<dbReference type="EMBL" id="MU006578">
    <property type="protein sequence ID" value="KAF2746330.1"/>
    <property type="molecule type" value="Genomic_DNA"/>
</dbReference>
<accession>A0A6A6V9X4</accession>
<proteinExistence type="predicted"/>
<dbReference type="Proteomes" id="UP000799440">
    <property type="component" value="Unassembled WGS sequence"/>
</dbReference>
<name>A0A6A6V9X4_9PLEO</name>
<gene>
    <name evidence="1" type="ORF">M011DRAFT_527118</name>
</gene>
<evidence type="ECO:0000313" key="1">
    <source>
        <dbReference type="EMBL" id="KAF2746330.1"/>
    </source>
</evidence>
<dbReference type="AlphaFoldDB" id="A0A6A6V9X4"/>
<organism evidence="1 2">
    <name type="scientific">Sporormia fimetaria CBS 119925</name>
    <dbReference type="NCBI Taxonomy" id="1340428"/>
    <lineage>
        <taxon>Eukaryota</taxon>
        <taxon>Fungi</taxon>
        <taxon>Dikarya</taxon>
        <taxon>Ascomycota</taxon>
        <taxon>Pezizomycotina</taxon>
        <taxon>Dothideomycetes</taxon>
        <taxon>Pleosporomycetidae</taxon>
        <taxon>Pleosporales</taxon>
        <taxon>Sporormiaceae</taxon>
        <taxon>Sporormia</taxon>
    </lineage>
</organism>
<sequence>MNVLVIATCDVKPEEWEDFTKAAAIPPPFNQPEKPPLAPYVLVHCRDQDLQAGPMTKLSSTCETKFPNATWADIRDFMRSIPNSHFKTLHSQFFMIFDDKSATERKITIISQMPEWVDKEGNEIEGGPAGMDPAEITKLIAWRRFRVPFDKTWDFWSLLDAKPGDESDEYLEGVEKETASA</sequence>
<protein>
    <submittedName>
        <fullName evidence="1">Uncharacterized protein</fullName>
    </submittedName>
</protein>